<sequence>MELKSVLRRARLSLVASLFLGALLGGPAHSPAVAAAAQPASPLAASAAASLASSPLVASDGVAATDHAPVGGPASVTGLSLVTGLSSAAGLSSVNGLASAGFRSVTGHVPTFTGSDSPTGSPTMGSGAAAAPVRATAGVWAAASVSTGPGLAAIFASFVLVLLSVPAARSRAARLIGLVSGVVAGPRAPPAAA</sequence>
<dbReference type="RefSeq" id="WP_203836603.1">
    <property type="nucleotide sequence ID" value="NZ_BAAATV010000005.1"/>
</dbReference>
<feature type="signal peptide" evidence="2">
    <location>
        <begin position="1"/>
        <end position="34"/>
    </location>
</feature>
<evidence type="ECO:0000313" key="3">
    <source>
        <dbReference type="EMBL" id="GIE19364.1"/>
    </source>
</evidence>
<keyword evidence="4" id="KW-1185">Reference proteome</keyword>
<proteinExistence type="predicted"/>
<feature type="chain" id="PRO_5046103501" evidence="2">
    <location>
        <begin position="35"/>
        <end position="193"/>
    </location>
</feature>
<dbReference type="Proteomes" id="UP000603200">
    <property type="component" value="Unassembled WGS sequence"/>
</dbReference>
<feature type="transmembrane region" description="Helical" evidence="1">
    <location>
        <begin position="139"/>
        <end position="165"/>
    </location>
</feature>
<comment type="caution">
    <text evidence="3">The sequence shown here is derived from an EMBL/GenBank/DDBJ whole genome shotgun (WGS) entry which is preliminary data.</text>
</comment>
<keyword evidence="1" id="KW-0472">Membrane</keyword>
<protein>
    <submittedName>
        <fullName evidence="3">Uncharacterized protein</fullName>
    </submittedName>
</protein>
<keyword evidence="1" id="KW-1133">Transmembrane helix</keyword>
<evidence type="ECO:0000256" key="2">
    <source>
        <dbReference type="SAM" id="SignalP"/>
    </source>
</evidence>
<dbReference type="EMBL" id="BOMN01000029">
    <property type="protein sequence ID" value="GIE19364.1"/>
    <property type="molecule type" value="Genomic_DNA"/>
</dbReference>
<accession>A0ABQ3ZLI5</accession>
<reference evidence="3 4" key="1">
    <citation type="submission" date="2021-01" db="EMBL/GenBank/DDBJ databases">
        <title>Whole genome shotgun sequence of Actinoplanes humidus NBRC 14915.</title>
        <authorList>
            <person name="Komaki H."/>
            <person name="Tamura T."/>
        </authorList>
    </citation>
    <scope>NUCLEOTIDE SEQUENCE [LARGE SCALE GENOMIC DNA]</scope>
    <source>
        <strain evidence="3 4">NBRC 14915</strain>
    </source>
</reference>
<evidence type="ECO:0000313" key="4">
    <source>
        <dbReference type="Proteomes" id="UP000603200"/>
    </source>
</evidence>
<evidence type="ECO:0000256" key="1">
    <source>
        <dbReference type="SAM" id="Phobius"/>
    </source>
</evidence>
<name>A0ABQ3ZLI5_9ACTN</name>
<gene>
    <name evidence="3" type="ORF">Ahu01nite_024660</name>
</gene>
<keyword evidence="2" id="KW-0732">Signal</keyword>
<organism evidence="3 4">
    <name type="scientific">Winogradskya humida</name>
    <dbReference type="NCBI Taxonomy" id="113566"/>
    <lineage>
        <taxon>Bacteria</taxon>
        <taxon>Bacillati</taxon>
        <taxon>Actinomycetota</taxon>
        <taxon>Actinomycetes</taxon>
        <taxon>Micromonosporales</taxon>
        <taxon>Micromonosporaceae</taxon>
        <taxon>Winogradskya</taxon>
    </lineage>
</organism>
<keyword evidence="1" id="KW-0812">Transmembrane</keyword>